<accession>A0A1Y5SIG7</accession>
<evidence type="ECO:0000313" key="1">
    <source>
        <dbReference type="EMBL" id="SLN41449.1"/>
    </source>
</evidence>
<sequence length="549" mass="61721">MTQEDYDEELRWRLEVLRAQFEEGKIHIAEHLAADFEESIGAVRYGADGKIDLSTVDGRVRTMAMMAAVVKNRQDAKDAVSLEEIAHSYFRYIEDNLGFFVNEARDKGYDAHVFAEMVSRQPHVVADISPQIPKFLEGLEEFWSALTEPSHYHVQDLTGVKAVFGGDLFPSYQRNIASSTGLYVDTIVLSDPFWHTRHIFERVTPELQVYYLVKHAINLMQYRDLALAELENPIVIVTPFKSSVDEEEVDFLKGLAETDALVHAGKLFGRGFSSVEELFDFATDLDTPESVVKELVDRDRLLFDTDWTEPLEQQIRRSIESGDGLLPTGTNAGGLVASQCMGRMMQSTDILLKSRYLMGTPLIDAATSWKYFSWKLEYNSALAEDDVTSLHMVRGLQRVGETDMQWLGNIPPAALIEMRQQGAFDEIREMLSQGVSEIAASKPDSFFRSSDQIVENVQDAFERHQENIRELRGKGMKFAGQDLGSWIVAGTIEVAAIATGTPAFGAAAFAINQVVDAPKLKELPERFRNLKDAQVELKKSPMGLFFAHK</sequence>
<gene>
    <name evidence="1" type="ORF">PSJ8397_02079</name>
</gene>
<dbReference type="RefSeq" id="WP_085864503.1">
    <property type="nucleotide sequence ID" value="NZ_FWFT01000003.1"/>
</dbReference>
<protein>
    <submittedName>
        <fullName evidence="1">Uncharacterized protein</fullName>
    </submittedName>
</protein>
<evidence type="ECO:0000313" key="2">
    <source>
        <dbReference type="Proteomes" id="UP000193623"/>
    </source>
</evidence>
<dbReference type="Proteomes" id="UP000193623">
    <property type="component" value="Unassembled WGS sequence"/>
</dbReference>
<dbReference type="EMBL" id="FWFT01000003">
    <property type="protein sequence ID" value="SLN41449.1"/>
    <property type="molecule type" value="Genomic_DNA"/>
</dbReference>
<proteinExistence type="predicted"/>
<organism evidence="1 2">
    <name type="scientific">Pseudooctadecabacter jejudonensis</name>
    <dbReference type="NCBI Taxonomy" id="1391910"/>
    <lineage>
        <taxon>Bacteria</taxon>
        <taxon>Pseudomonadati</taxon>
        <taxon>Pseudomonadota</taxon>
        <taxon>Alphaproteobacteria</taxon>
        <taxon>Rhodobacterales</taxon>
        <taxon>Paracoccaceae</taxon>
        <taxon>Pseudooctadecabacter</taxon>
    </lineage>
</organism>
<name>A0A1Y5SIG7_9RHOB</name>
<keyword evidence="2" id="KW-1185">Reference proteome</keyword>
<dbReference type="AlphaFoldDB" id="A0A1Y5SIG7"/>
<reference evidence="1 2" key="1">
    <citation type="submission" date="2017-03" db="EMBL/GenBank/DDBJ databases">
        <authorList>
            <person name="Afonso C.L."/>
            <person name="Miller P.J."/>
            <person name="Scott M.A."/>
            <person name="Spackman E."/>
            <person name="Goraichik I."/>
            <person name="Dimitrov K.M."/>
            <person name="Suarez D.L."/>
            <person name="Swayne D.E."/>
        </authorList>
    </citation>
    <scope>NUCLEOTIDE SEQUENCE [LARGE SCALE GENOMIC DNA]</scope>
    <source>
        <strain evidence="1 2">CECT 8397</strain>
    </source>
</reference>
<dbReference type="OrthoDB" id="2504727at2"/>